<proteinExistence type="predicted"/>
<name>A0AAF3FEE4_9BILA</name>
<organism evidence="2 3">
    <name type="scientific">Mesorhabditis belari</name>
    <dbReference type="NCBI Taxonomy" id="2138241"/>
    <lineage>
        <taxon>Eukaryota</taxon>
        <taxon>Metazoa</taxon>
        <taxon>Ecdysozoa</taxon>
        <taxon>Nematoda</taxon>
        <taxon>Chromadorea</taxon>
        <taxon>Rhabditida</taxon>
        <taxon>Rhabditina</taxon>
        <taxon>Rhabditomorpha</taxon>
        <taxon>Rhabditoidea</taxon>
        <taxon>Rhabditidae</taxon>
        <taxon>Mesorhabditinae</taxon>
        <taxon>Mesorhabditis</taxon>
    </lineage>
</organism>
<keyword evidence="1" id="KW-0732">Signal</keyword>
<keyword evidence="2" id="KW-1185">Reference proteome</keyword>
<accession>A0AAF3FEE4</accession>
<feature type="signal peptide" evidence="1">
    <location>
        <begin position="1"/>
        <end position="18"/>
    </location>
</feature>
<feature type="chain" id="PRO_5042260227" evidence="1">
    <location>
        <begin position="19"/>
        <end position="214"/>
    </location>
</feature>
<dbReference type="Pfam" id="PF15002">
    <property type="entry name" value="ERK-JNK_inhib"/>
    <property type="match status" value="1"/>
</dbReference>
<evidence type="ECO:0000313" key="3">
    <source>
        <dbReference type="WBParaSite" id="MBELARI_LOCUS5391"/>
    </source>
</evidence>
<dbReference type="AlphaFoldDB" id="A0AAF3FEE4"/>
<protein>
    <submittedName>
        <fullName evidence="3">Uncharacterized protein</fullName>
    </submittedName>
</protein>
<dbReference type="Proteomes" id="UP000887575">
    <property type="component" value="Unassembled WGS sequence"/>
</dbReference>
<dbReference type="PANTHER" id="PTHR14735:SF1">
    <property type="entry name" value="COILED-COIL DOMAIN-CONTAINING PROTEIN 134"/>
    <property type="match status" value="1"/>
</dbReference>
<evidence type="ECO:0000313" key="2">
    <source>
        <dbReference type="Proteomes" id="UP000887575"/>
    </source>
</evidence>
<dbReference type="PANTHER" id="PTHR14735">
    <property type="entry name" value="COILED-COIL DOMAIN-CONTAINING PROTEIN 134"/>
    <property type="match status" value="1"/>
</dbReference>
<dbReference type="WBParaSite" id="MBELARI_LOCUS5391">
    <property type="protein sequence ID" value="MBELARI_LOCUS5391"/>
    <property type="gene ID" value="MBELARI_LOCUS5391"/>
</dbReference>
<evidence type="ECO:0000256" key="1">
    <source>
        <dbReference type="SAM" id="SignalP"/>
    </source>
</evidence>
<dbReference type="InterPro" id="IPR026321">
    <property type="entry name" value="CC134"/>
</dbReference>
<reference evidence="3" key="1">
    <citation type="submission" date="2024-02" db="UniProtKB">
        <authorList>
            <consortium name="WormBaseParasite"/>
        </authorList>
    </citation>
    <scope>IDENTIFICATION</scope>
</reference>
<sequence length="214" mass="24902">MLYLKLILLFTLFPVYLCKLDSPNTFQKSASDIPHDDHKEGILDKRKIYIELFKQKRVEQKLALKRLISMELPKRIKLLEASLPAIQKVFAESRREIDTVTPTITNNNWFESEKLKEKISQVFENLALFSDFVAHFPTICKGILLKEPMIKVESEWALKFTKSMNVLDEETLQIVDVMAQELDFVAKATDFRNPFDETIKQNGNLTKTLFCTKI</sequence>